<accession>A0A9X0A122</accession>
<evidence type="ECO:0000256" key="1">
    <source>
        <dbReference type="SAM" id="MobiDB-lite"/>
    </source>
</evidence>
<feature type="compositionally biased region" description="Polar residues" evidence="1">
    <location>
        <begin position="363"/>
        <end position="372"/>
    </location>
</feature>
<comment type="caution">
    <text evidence="2">The sequence shown here is derived from an EMBL/GenBank/DDBJ whole genome shotgun (WGS) entry which is preliminary data.</text>
</comment>
<keyword evidence="3" id="KW-1185">Reference proteome</keyword>
<protein>
    <submittedName>
        <fullName evidence="2">Uncharacterized protein</fullName>
    </submittedName>
</protein>
<feature type="region of interest" description="Disordered" evidence="1">
    <location>
        <begin position="325"/>
        <end position="372"/>
    </location>
</feature>
<sequence length="513" mass="58332">MKISTAYENEILKDIFGEVTGGTLFRGLCHAKNPDAFDQKLANLQEKWEQLGTSAAQVETDFTMNPSESLNEEMKSWVDREKSTMTVFNEKFENLRVAQESEAEKAIYRCGEYELAENFRNLQVEPHKWKQLSPQNRQKHIAKLWSTGIEDAQNFENLVDKVLGETPPEKTCQEIEVFDFPSSSTSESGSCAALLHEENRLSQESCGTEFQDLIAISVPVTSLNLPSIPSMALKAIWQKAGELMETPGMIEKCPGNPKARMVASRRGGRPHQVKELAGGKVTCDCSNYTICAHSEAAAEQLGCLEKFIQWRERCNSKTPNFTKLVMSDAPKGAGEKNGRTNAKRRGRTARRTTVYDRDEERPSQLSTASGSVSLTPTRMFTEIHQNENPFVLTLFLEDTEYKKKAKVAENKGRRMQCETCDNEFPSTCIPPYDLALPHYERWRYPDPDNHQGPWKVSHKETAKVYRVNPENCIKPRLPHFSDDKVLISEDMMAKLRTVHQNFLRMHLRISLLD</sequence>
<evidence type="ECO:0000313" key="2">
    <source>
        <dbReference type="EMBL" id="KAJ7391506.1"/>
    </source>
</evidence>
<dbReference type="Proteomes" id="UP001163046">
    <property type="component" value="Unassembled WGS sequence"/>
</dbReference>
<gene>
    <name evidence="2" type="ORF">OS493_018557</name>
</gene>
<feature type="compositionally biased region" description="Basic residues" evidence="1">
    <location>
        <begin position="341"/>
        <end position="350"/>
    </location>
</feature>
<reference evidence="2" key="1">
    <citation type="submission" date="2023-01" db="EMBL/GenBank/DDBJ databases">
        <title>Genome assembly of the deep-sea coral Lophelia pertusa.</title>
        <authorList>
            <person name="Herrera S."/>
            <person name="Cordes E."/>
        </authorList>
    </citation>
    <scope>NUCLEOTIDE SEQUENCE</scope>
    <source>
        <strain evidence="2">USNM1676648</strain>
        <tissue evidence="2">Polyp</tissue>
    </source>
</reference>
<evidence type="ECO:0000313" key="3">
    <source>
        <dbReference type="Proteomes" id="UP001163046"/>
    </source>
</evidence>
<dbReference type="OrthoDB" id="5989494at2759"/>
<feature type="compositionally biased region" description="Basic and acidic residues" evidence="1">
    <location>
        <begin position="353"/>
        <end position="362"/>
    </location>
</feature>
<organism evidence="2 3">
    <name type="scientific">Desmophyllum pertusum</name>
    <dbReference type="NCBI Taxonomy" id="174260"/>
    <lineage>
        <taxon>Eukaryota</taxon>
        <taxon>Metazoa</taxon>
        <taxon>Cnidaria</taxon>
        <taxon>Anthozoa</taxon>
        <taxon>Hexacorallia</taxon>
        <taxon>Scleractinia</taxon>
        <taxon>Caryophylliina</taxon>
        <taxon>Caryophylliidae</taxon>
        <taxon>Desmophyllum</taxon>
    </lineage>
</organism>
<proteinExistence type="predicted"/>
<name>A0A9X0A122_9CNID</name>
<dbReference type="AlphaFoldDB" id="A0A9X0A122"/>
<dbReference type="EMBL" id="MU825406">
    <property type="protein sequence ID" value="KAJ7391506.1"/>
    <property type="molecule type" value="Genomic_DNA"/>
</dbReference>